<evidence type="ECO:0000256" key="4">
    <source>
        <dbReference type="ARBA" id="ARBA00023110"/>
    </source>
</evidence>
<dbReference type="SUPFAM" id="SSF54534">
    <property type="entry name" value="FKBP-like"/>
    <property type="match status" value="1"/>
</dbReference>
<name>F5R9E9_METUF</name>
<evidence type="ECO:0000313" key="10">
    <source>
        <dbReference type="Proteomes" id="UP000005019"/>
    </source>
</evidence>
<feature type="chain" id="PRO_5003325746" description="peptidylprolyl isomerase" evidence="7">
    <location>
        <begin position="20"/>
        <end position="273"/>
    </location>
</feature>
<dbReference type="Gene3D" id="3.10.50.40">
    <property type="match status" value="1"/>
</dbReference>
<organism evidence="9 10">
    <name type="scientific">Methyloversatilis universalis (strain ATCC BAA-1314 / DSM 25237 / JCM 13912 / CCUG 52030 / FAM5)</name>
    <dbReference type="NCBI Taxonomy" id="1000565"/>
    <lineage>
        <taxon>Bacteria</taxon>
        <taxon>Pseudomonadati</taxon>
        <taxon>Pseudomonadota</taxon>
        <taxon>Betaproteobacteria</taxon>
        <taxon>Nitrosomonadales</taxon>
        <taxon>Sterolibacteriaceae</taxon>
        <taxon>Methyloversatilis</taxon>
    </lineage>
</organism>
<reference evidence="9 10" key="1">
    <citation type="journal article" date="2011" name="J. Bacteriol.">
        <title>Genome sequence of Methyloversatilis universalis FAM5T, a methylotrophic representative of the order Rhodocyclales.</title>
        <authorList>
            <person name="Kittichotirat W."/>
            <person name="Good N.M."/>
            <person name="Hall R."/>
            <person name="Bringel F."/>
            <person name="Lajus A."/>
            <person name="Medigue C."/>
            <person name="Smalley N.E."/>
            <person name="Beck D."/>
            <person name="Bumgarner R."/>
            <person name="Vuilleumier S."/>
            <person name="Kalyuzhnaya M.G."/>
        </authorList>
    </citation>
    <scope>NUCLEOTIDE SEQUENCE [LARGE SCALE GENOMIC DNA]</scope>
    <source>
        <strain evidence="10">ATCC BAA-1314 / JCM 13912 / FAM5</strain>
    </source>
</reference>
<dbReference type="SUPFAM" id="SSF109998">
    <property type="entry name" value="Triger factor/SurA peptide-binding domain-like"/>
    <property type="match status" value="1"/>
</dbReference>
<gene>
    <name evidence="9" type="ORF">METUNv1_00857</name>
</gene>
<accession>F5R9E9</accession>
<keyword evidence="5 9" id="KW-0413">Isomerase</keyword>
<evidence type="ECO:0000256" key="5">
    <source>
        <dbReference type="PROSITE-ProRule" id="PRU00278"/>
    </source>
</evidence>
<dbReference type="InterPro" id="IPR027304">
    <property type="entry name" value="Trigger_fact/SurA_dom_sf"/>
</dbReference>
<evidence type="ECO:0000256" key="6">
    <source>
        <dbReference type="SAM" id="MobiDB-lite"/>
    </source>
</evidence>
<proteinExistence type="inferred from homology"/>
<protein>
    <recommendedName>
        <fullName evidence="3">peptidylprolyl isomerase</fullName>
        <ecNumber evidence="3">5.2.1.8</ecNumber>
    </recommendedName>
</protein>
<dbReference type="EMBL" id="AFHG01000030">
    <property type="protein sequence ID" value="EGK73019.1"/>
    <property type="molecule type" value="Genomic_DNA"/>
</dbReference>
<dbReference type="PROSITE" id="PS50198">
    <property type="entry name" value="PPIC_PPIASE_2"/>
    <property type="match status" value="1"/>
</dbReference>
<evidence type="ECO:0000259" key="8">
    <source>
        <dbReference type="PROSITE" id="PS50198"/>
    </source>
</evidence>
<evidence type="ECO:0000256" key="3">
    <source>
        <dbReference type="ARBA" id="ARBA00013194"/>
    </source>
</evidence>
<evidence type="ECO:0000313" key="9">
    <source>
        <dbReference type="EMBL" id="EGK73019.1"/>
    </source>
</evidence>
<evidence type="ECO:0000256" key="2">
    <source>
        <dbReference type="ARBA" id="ARBA00007656"/>
    </source>
</evidence>
<feature type="signal peptide" evidence="7">
    <location>
        <begin position="1"/>
        <end position="19"/>
    </location>
</feature>
<dbReference type="EC" id="5.2.1.8" evidence="3"/>
<dbReference type="PANTHER" id="PTHR47245">
    <property type="entry name" value="PEPTIDYLPROLYL ISOMERASE"/>
    <property type="match status" value="1"/>
</dbReference>
<dbReference type="STRING" id="1000565.METUNv1_00857"/>
<feature type="region of interest" description="Disordered" evidence="6">
    <location>
        <begin position="174"/>
        <end position="193"/>
    </location>
</feature>
<comment type="catalytic activity">
    <reaction evidence="1">
        <text>[protein]-peptidylproline (omega=180) = [protein]-peptidylproline (omega=0)</text>
        <dbReference type="Rhea" id="RHEA:16237"/>
        <dbReference type="Rhea" id="RHEA-COMP:10747"/>
        <dbReference type="Rhea" id="RHEA-COMP:10748"/>
        <dbReference type="ChEBI" id="CHEBI:83833"/>
        <dbReference type="ChEBI" id="CHEBI:83834"/>
        <dbReference type="EC" id="5.2.1.8"/>
    </reaction>
</comment>
<comment type="caution">
    <text evidence="9">The sequence shown here is derived from an EMBL/GenBank/DDBJ whole genome shotgun (WGS) entry which is preliminary data.</text>
</comment>
<dbReference type="PANTHER" id="PTHR47245:SF2">
    <property type="entry name" value="PEPTIDYL-PROLYL CIS-TRANS ISOMERASE HP_0175-RELATED"/>
    <property type="match status" value="1"/>
</dbReference>
<evidence type="ECO:0000256" key="1">
    <source>
        <dbReference type="ARBA" id="ARBA00000971"/>
    </source>
</evidence>
<dbReference type="InterPro" id="IPR046357">
    <property type="entry name" value="PPIase_dom_sf"/>
</dbReference>
<evidence type="ECO:0000256" key="7">
    <source>
        <dbReference type="SAM" id="SignalP"/>
    </source>
</evidence>
<sequence length="273" mass="29937">MLSALTLATLTAFAAPAMAQQKAKDKPAAPAAAPAEGGVLVTVNGKGIPQGRADVMIKNQLAQGQQDGEQLRTAVREELIRREVLTQAATAKGLDKNASLMNQAELAKQAVLIQAYLQDYMRTHPVSEDTIKAEYEKIKVGLGNKEYKARHILVKTEEKAKEIIGKLQAGEKFEDLAKDSEDPGSKDRGGDLGWSAPAQYVKPFSDALVKLEKGKFTPQPIRSDFGYHVIKLEDVRDLKLPSYEEAKPQIAQRLEQQTIANHVNDLRQKASIK</sequence>
<dbReference type="eggNOG" id="COG0760">
    <property type="taxonomic scope" value="Bacteria"/>
</dbReference>
<feature type="domain" description="PpiC" evidence="8">
    <location>
        <begin position="144"/>
        <end position="234"/>
    </location>
</feature>
<dbReference type="InterPro" id="IPR050245">
    <property type="entry name" value="PrsA_foldase"/>
</dbReference>
<keyword evidence="7" id="KW-0732">Signal</keyword>
<dbReference type="Proteomes" id="UP000005019">
    <property type="component" value="Unassembled WGS sequence"/>
</dbReference>
<dbReference type="GO" id="GO:0003755">
    <property type="term" value="F:peptidyl-prolyl cis-trans isomerase activity"/>
    <property type="evidence" value="ECO:0007669"/>
    <property type="project" value="UniProtKB-KW"/>
</dbReference>
<comment type="similarity">
    <text evidence="2">Belongs to the PpiC/parvulin rotamase family.</text>
</comment>
<keyword evidence="10" id="KW-1185">Reference proteome</keyword>
<dbReference type="InterPro" id="IPR000297">
    <property type="entry name" value="PPIase_PpiC"/>
</dbReference>
<feature type="compositionally biased region" description="Basic and acidic residues" evidence="6">
    <location>
        <begin position="174"/>
        <end position="190"/>
    </location>
</feature>
<dbReference type="Gene3D" id="1.10.8.1040">
    <property type="match status" value="1"/>
</dbReference>
<dbReference type="Pfam" id="PF13616">
    <property type="entry name" value="Rotamase_3"/>
    <property type="match status" value="1"/>
</dbReference>
<dbReference type="AlphaFoldDB" id="F5R9E9"/>
<keyword evidence="4 5" id="KW-0697">Rotamase</keyword>